<dbReference type="Pfam" id="PF00420">
    <property type="entry name" value="Oxidored_q2"/>
    <property type="match status" value="1"/>
</dbReference>
<evidence type="ECO:0000256" key="9">
    <source>
        <dbReference type="ARBA" id="ARBA00022982"/>
    </source>
</evidence>
<dbReference type="PANTHER" id="PTHR11434:SF0">
    <property type="entry name" value="NADH-UBIQUINONE OXIDOREDUCTASE CHAIN 4L"/>
    <property type="match status" value="1"/>
</dbReference>
<keyword evidence="13 15" id="KW-0496">Mitochondrion</keyword>
<dbReference type="GO" id="GO:0030964">
    <property type="term" value="C:NADH dehydrogenase complex"/>
    <property type="evidence" value="ECO:0007669"/>
    <property type="project" value="TreeGrafter"/>
</dbReference>
<dbReference type="PANTHER" id="PTHR11434">
    <property type="entry name" value="NADH-UBIQUINONE OXIDOREDUCTASE SUBUNIT ND4L"/>
    <property type="match status" value="1"/>
</dbReference>
<evidence type="ECO:0000256" key="2">
    <source>
        <dbReference type="ARBA" id="ARBA00010519"/>
    </source>
</evidence>
<protein>
    <recommendedName>
        <fullName evidence="4 15">NADH-ubiquinone oxidoreductase chain 4L</fullName>
        <ecNumber evidence="3 15">7.1.1.2</ecNumber>
    </recommendedName>
</protein>
<keyword evidence="15" id="KW-0999">Mitochondrion inner membrane</keyword>
<feature type="transmembrane region" description="Helical" evidence="15">
    <location>
        <begin position="61"/>
        <end position="85"/>
    </location>
</feature>
<evidence type="ECO:0000256" key="4">
    <source>
        <dbReference type="ARBA" id="ARBA00016612"/>
    </source>
</evidence>
<evidence type="ECO:0000256" key="3">
    <source>
        <dbReference type="ARBA" id="ARBA00012944"/>
    </source>
</evidence>
<evidence type="ECO:0000256" key="15">
    <source>
        <dbReference type="RuleBase" id="RU004419"/>
    </source>
</evidence>
<feature type="transmembrane region" description="Helical" evidence="15">
    <location>
        <begin position="28"/>
        <end position="49"/>
    </location>
</feature>
<accession>A0A6C0FDK9</accession>
<evidence type="ECO:0000256" key="6">
    <source>
        <dbReference type="ARBA" id="ARBA00022660"/>
    </source>
</evidence>
<dbReference type="AlphaFoldDB" id="A0A6C0FDK9"/>
<evidence type="ECO:0000256" key="13">
    <source>
        <dbReference type="ARBA" id="ARBA00023128"/>
    </source>
</evidence>
<sequence length="98" mass="11281">MKFIFFLICFVFFLGVFGIFLNRYHLLTIMLCLELLLVSLFINISVFVGIYNNFSFSSFSLILLTFSACEVSVGLSFLVLVSRFFGSNNIFSLNLLRF</sequence>
<keyword evidence="5 15" id="KW-0813">Transport</keyword>
<evidence type="ECO:0000256" key="7">
    <source>
        <dbReference type="ARBA" id="ARBA00022692"/>
    </source>
</evidence>
<evidence type="ECO:0000256" key="14">
    <source>
        <dbReference type="ARBA" id="ARBA00023136"/>
    </source>
</evidence>
<comment type="catalytic activity">
    <reaction evidence="15">
        <text>a ubiquinone + NADH + 5 H(+)(in) = a ubiquinol + NAD(+) + 4 H(+)(out)</text>
        <dbReference type="Rhea" id="RHEA:29091"/>
        <dbReference type="Rhea" id="RHEA-COMP:9565"/>
        <dbReference type="Rhea" id="RHEA-COMP:9566"/>
        <dbReference type="ChEBI" id="CHEBI:15378"/>
        <dbReference type="ChEBI" id="CHEBI:16389"/>
        <dbReference type="ChEBI" id="CHEBI:17976"/>
        <dbReference type="ChEBI" id="CHEBI:57540"/>
        <dbReference type="ChEBI" id="CHEBI:57945"/>
        <dbReference type="EC" id="7.1.1.2"/>
    </reaction>
</comment>
<evidence type="ECO:0000256" key="5">
    <source>
        <dbReference type="ARBA" id="ARBA00022448"/>
    </source>
</evidence>
<dbReference type="EMBL" id="MF966246">
    <property type="protein sequence ID" value="QHT54547.1"/>
    <property type="molecule type" value="Genomic_DNA"/>
</dbReference>
<geneLocation type="mitochondrion" evidence="16"/>
<name>A0A6C0FDK9_9ECHI</name>
<organism evidence="16">
    <name type="scientific">Stephanometra indica</name>
    <dbReference type="NCBI Taxonomy" id="706660"/>
    <lineage>
        <taxon>Eukaryota</taxon>
        <taxon>Metazoa</taxon>
        <taxon>Echinodermata</taxon>
        <taxon>Pelmatozoa</taxon>
        <taxon>Crinoidea</taxon>
        <taxon>Articulata</taxon>
        <taxon>Comatulida</taxon>
        <taxon>Stephanometridae</taxon>
        <taxon>Stephanometra</taxon>
    </lineage>
</organism>
<dbReference type="GO" id="GO:0016651">
    <property type="term" value="F:oxidoreductase activity, acting on NAD(P)H"/>
    <property type="evidence" value="ECO:0007669"/>
    <property type="project" value="InterPro"/>
</dbReference>
<evidence type="ECO:0000256" key="10">
    <source>
        <dbReference type="ARBA" id="ARBA00022989"/>
    </source>
</evidence>
<keyword evidence="10 15" id="KW-1133">Transmembrane helix</keyword>
<dbReference type="GO" id="GO:0008137">
    <property type="term" value="F:NADH dehydrogenase (ubiquinone) activity"/>
    <property type="evidence" value="ECO:0007669"/>
    <property type="project" value="UniProtKB-EC"/>
</dbReference>
<proteinExistence type="inferred from homology"/>
<evidence type="ECO:0000313" key="16">
    <source>
        <dbReference type="EMBL" id="QHT54547.1"/>
    </source>
</evidence>
<evidence type="ECO:0000256" key="11">
    <source>
        <dbReference type="ARBA" id="ARBA00023027"/>
    </source>
</evidence>
<reference evidence="16" key="2">
    <citation type="journal article" date="2019" name="Mitochondrial DNA Part B Resour">
        <title>Characterization and phylogenetic analysis of the complete mitochondrial genome of Stephnometra indica (Pelmatozoa: Crinoidea).</title>
        <authorList>
            <person name="Ma S."/>
            <person name="Zhang H."/>
            <person name="Wang X."/>
            <person name="Yin J."/>
            <person name="Shen P."/>
            <person name="Lin Q."/>
        </authorList>
    </citation>
    <scope>NUCLEOTIDE SEQUENCE</scope>
</reference>
<evidence type="ECO:0000256" key="1">
    <source>
        <dbReference type="ARBA" id="ARBA00004225"/>
    </source>
</evidence>
<gene>
    <name evidence="16" type="primary">nad4l</name>
</gene>
<reference evidence="16" key="1">
    <citation type="submission" date="2017-09" db="EMBL/GenBank/DDBJ databases">
        <authorList>
            <person name="Zhang H.H."/>
            <person name="Lin Q.Q."/>
        </authorList>
    </citation>
    <scope>NUCLEOTIDE SEQUENCE</scope>
</reference>
<dbReference type="InterPro" id="IPR001133">
    <property type="entry name" value="NADH_UbQ_OxRdtase_chain4L/K"/>
</dbReference>
<comment type="function">
    <text evidence="15">Core subunit of the mitochondrial membrane respiratory chain NADH dehydrogenase (Complex I) which catalyzes electron transfer from NADH through the respiratory chain, using ubiquinone as an electron acceptor.</text>
</comment>
<dbReference type="InterPro" id="IPR039428">
    <property type="entry name" value="NUOK/Mnh_C1-like"/>
</dbReference>
<keyword evidence="12 15" id="KW-0830">Ubiquinone</keyword>
<dbReference type="GO" id="GO:0042773">
    <property type="term" value="P:ATP synthesis coupled electron transport"/>
    <property type="evidence" value="ECO:0007669"/>
    <property type="project" value="UniProtKB-UniRule"/>
</dbReference>
<dbReference type="Gene3D" id="1.10.287.3510">
    <property type="match status" value="1"/>
</dbReference>
<keyword evidence="14 15" id="KW-0472">Membrane</keyword>
<keyword evidence="7 15" id="KW-0812">Transmembrane</keyword>
<keyword evidence="6 15" id="KW-0679">Respiratory chain</keyword>
<comment type="subcellular location">
    <subcellularLocation>
        <location evidence="15">Mitochondrion inner membrane</location>
        <topology evidence="15">Multi-pass membrane protein</topology>
    </subcellularLocation>
    <subcellularLocation>
        <location evidence="1">Mitochondrion membrane</location>
        <topology evidence="1">Multi-pass membrane protein</topology>
    </subcellularLocation>
</comment>
<keyword evidence="8 15" id="KW-1278">Translocase</keyword>
<evidence type="ECO:0000256" key="12">
    <source>
        <dbReference type="ARBA" id="ARBA00023075"/>
    </source>
</evidence>
<comment type="similarity">
    <text evidence="2 15">Belongs to the complex I subunit 4L family.</text>
</comment>
<dbReference type="EC" id="7.1.1.2" evidence="3 15"/>
<keyword evidence="11 15" id="KW-0520">NAD</keyword>
<evidence type="ECO:0000256" key="8">
    <source>
        <dbReference type="ARBA" id="ARBA00022967"/>
    </source>
</evidence>
<dbReference type="GO" id="GO:0005743">
    <property type="term" value="C:mitochondrial inner membrane"/>
    <property type="evidence" value="ECO:0007669"/>
    <property type="project" value="UniProtKB-SubCell"/>
</dbReference>
<keyword evidence="9 15" id="KW-0249">Electron transport</keyword>